<protein>
    <submittedName>
        <fullName evidence="7">Polysaccharide biosynthesis protein</fullName>
    </submittedName>
</protein>
<keyword evidence="2" id="KW-1003">Cell membrane</keyword>
<dbReference type="PANTHER" id="PTHR30250:SF11">
    <property type="entry name" value="O-ANTIGEN TRANSPORTER-RELATED"/>
    <property type="match status" value="1"/>
</dbReference>
<feature type="transmembrane region" description="Helical" evidence="6">
    <location>
        <begin position="48"/>
        <end position="68"/>
    </location>
</feature>
<feature type="transmembrane region" description="Helical" evidence="6">
    <location>
        <begin position="155"/>
        <end position="179"/>
    </location>
</feature>
<evidence type="ECO:0000256" key="4">
    <source>
        <dbReference type="ARBA" id="ARBA00022989"/>
    </source>
</evidence>
<dbReference type="InterPro" id="IPR050833">
    <property type="entry name" value="Poly_Biosynth_Transport"/>
</dbReference>
<accession>A0A0G1S606</accession>
<evidence type="ECO:0000256" key="1">
    <source>
        <dbReference type="ARBA" id="ARBA00004651"/>
    </source>
</evidence>
<organism evidence="7 8">
    <name type="scientific">Candidatus Amesbacteria bacterium GW2011_GWC1_47_15</name>
    <dbReference type="NCBI Taxonomy" id="1618364"/>
    <lineage>
        <taxon>Bacteria</taxon>
        <taxon>Candidatus Amesiibacteriota</taxon>
    </lineage>
</organism>
<dbReference type="EMBL" id="LCNU01000003">
    <property type="protein sequence ID" value="KKU64954.1"/>
    <property type="molecule type" value="Genomic_DNA"/>
</dbReference>
<feature type="transmembrane region" description="Helical" evidence="6">
    <location>
        <begin position="335"/>
        <end position="355"/>
    </location>
</feature>
<keyword evidence="5 6" id="KW-0472">Membrane</keyword>
<reference evidence="7 8" key="1">
    <citation type="journal article" date="2015" name="Nature">
        <title>rRNA introns, odd ribosomes, and small enigmatic genomes across a large radiation of phyla.</title>
        <authorList>
            <person name="Brown C.T."/>
            <person name="Hug L.A."/>
            <person name="Thomas B.C."/>
            <person name="Sharon I."/>
            <person name="Castelle C.J."/>
            <person name="Singh A."/>
            <person name="Wilkins M.J."/>
            <person name="Williams K.H."/>
            <person name="Banfield J.F."/>
        </authorList>
    </citation>
    <scope>NUCLEOTIDE SEQUENCE [LARGE SCALE GENOMIC DNA]</scope>
</reference>
<evidence type="ECO:0000256" key="5">
    <source>
        <dbReference type="ARBA" id="ARBA00023136"/>
    </source>
</evidence>
<keyword evidence="4 6" id="KW-1133">Transmembrane helix</keyword>
<dbReference type="STRING" id="1618364.UX86_C0003G0049"/>
<dbReference type="GO" id="GO:0005886">
    <property type="term" value="C:plasma membrane"/>
    <property type="evidence" value="ECO:0007669"/>
    <property type="project" value="UniProtKB-SubCell"/>
</dbReference>
<name>A0A0G1S606_9BACT</name>
<feature type="transmembrane region" description="Helical" evidence="6">
    <location>
        <begin position="367"/>
        <end position="387"/>
    </location>
</feature>
<evidence type="ECO:0000256" key="3">
    <source>
        <dbReference type="ARBA" id="ARBA00022692"/>
    </source>
</evidence>
<evidence type="ECO:0000313" key="7">
    <source>
        <dbReference type="EMBL" id="KKU64954.1"/>
    </source>
</evidence>
<evidence type="ECO:0000313" key="8">
    <source>
        <dbReference type="Proteomes" id="UP000034502"/>
    </source>
</evidence>
<feature type="transmembrane region" description="Helical" evidence="6">
    <location>
        <begin position="393"/>
        <end position="417"/>
    </location>
</feature>
<feature type="transmembrane region" description="Helical" evidence="6">
    <location>
        <begin position="128"/>
        <end position="148"/>
    </location>
</feature>
<feature type="transmembrane region" description="Helical" evidence="6">
    <location>
        <begin position="259"/>
        <end position="280"/>
    </location>
</feature>
<feature type="transmembrane region" description="Helical" evidence="6">
    <location>
        <begin position="185"/>
        <end position="206"/>
    </location>
</feature>
<dbReference type="Proteomes" id="UP000034502">
    <property type="component" value="Unassembled WGS sequence"/>
</dbReference>
<keyword evidence="3 6" id="KW-0812">Transmembrane</keyword>
<dbReference type="Pfam" id="PF01943">
    <property type="entry name" value="Polysacc_synt"/>
    <property type="match status" value="1"/>
</dbReference>
<comment type="caution">
    <text evidence="7">The sequence shown here is derived from an EMBL/GenBank/DDBJ whole genome shotgun (WGS) entry which is preliminary data.</text>
</comment>
<sequence length="423" mass="46310">MPLPFKHLFATATLRQSLVTSVSTVINGGLGAVFYLLLARFIGAGEYGAFSAIAALVTMLSSVFDLGTSQGLVKFSGVFRNVPRQIDGILTLAFLVKLLMGTTAVILFMIFAPFFSEFIFRQPQLVPFMRLAGIGILASMLFSFVYSLAQARQKFYLWGGLFVGTNALRLLLIIILLALSRLTGYSSIVVHFTLPLLGFLIGWWFLRPRISTVDVTPGLIRQFFSFNKWITATVIVSAIGARIDTLLTARFLDLNSVGVYALATQMIVILPQLTTAFGAVTVPRFSSFTSSSDAGRYLKKVLLMSNVMAISASLLIIPVAWLVLQFAGKTYSGAWTPFLILLAGLALFFGLSPLRDCIQYFFGKPQYFFWQGAGAIILTVILSLMLIPPLGITGSALVVLFVHIAMAIVSISYYLYLSSRVRA</sequence>
<feature type="transmembrane region" description="Helical" evidence="6">
    <location>
        <begin position="301"/>
        <end position="323"/>
    </location>
</feature>
<feature type="transmembrane region" description="Helical" evidence="6">
    <location>
        <begin position="21"/>
        <end position="42"/>
    </location>
</feature>
<evidence type="ECO:0000256" key="6">
    <source>
        <dbReference type="SAM" id="Phobius"/>
    </source>
</evidence>
<comment type="subcellular location">
    <subcellularLocation>
        <location evidence="1">Cell membrane</location>
        <topology evidence="1">Multi-pass membrane protein</topology>
    </subcellularLocation>
</comment>
<dbReference type="PANTHER" id="PTHR30250">
    <property type="entry name" value="PST FAMILY PREDICTED COLANIC ACID TRANSPORTER"/>
    <property type="match status" value="1"/>
</dbReference>
<dbReference type="InterPro" id="IPR002797">
    <property type="entry name" value="Polysacc_synth"/>
</dbReference>
<feature type="transmembrane region" description="Helical" evidence="6">
    <location>
        <begin position="89"/>
        <end position="116"/>
    </location>
</feature>
<feature type="transmembrane region" description="Helical" evidence="6">
    <location>
        <begin position="226"/>
        <end position="247"/>
    </location>
</feature>
<proteinExistence type="predicted"/>
<evidence type="ECO:0000256" key="2">
    <source>
        <dbReference type="ARBA" id="ARBA00022475"/>
    </source>
</evidence>
<dbReference type="AlphaFoldDB" id="A0A0G1S606"/>
<gene>
    <name evidence="7" type="ORF">UX86_C0003G0049</name>
</gene>